<dbReference type="Gene3D" id="3.30.1330.60">
    <property type="entry name" value="OmpA-like domain"/>
    <property type="match status" value="1"/>
</dbReference>
<dbReference type="InterPro" id="IPR036737">
    <property type="entry name" value="OmpA-like_sf"/>
</dbReference>
<name>A0A812NG00_SYMPI</name>
<feature type="compositionally biased region" description="Acidic residues" evidence="1">
    <location>
        <begin position="350"/>
        <end position="361"/>
    </location>
</feature>
<dbReference type="OrthoDB" id="426887at2759"/>
<proteinExistence type="predicted"/>
<dbReference type="SUPFAM" id="SSF103088">
    <property type="entry name" value="OmpA-like"/>
    <property type="match status" value="1"/>
</dbReference>
<evidence type="ECO:0000313" key="2">
    <source>
        <dbReference type="EMBL" id="CAE7318962.1"/>
    </source>
</evidence>
<protein>
    <recommendedName>
        <fullName evidence="4">OmpA-like domain-containing protein</fullName>
    </recommendedName>
</protein>
<evidence type="ECO:0000256" key="1">
    <source>
        <dbReference type="SAM" id="MobiDB-lite"/>
    </source>
</evidence>
<organism evidence="2 3">
    <name type="scientific">Symbiodinium pilosum</name>
    <name type="common">Dinoflagellate</name>
    <dbReference type="NCBI Taxonomy" id="2952"/>
    <lineage>
        <taxon>Eukaryota</taxon>
        <taxon>Sar</taxon>
        <taxon>Alveolata</taxon>
        <taxon>Dinophyceae</taxon>
        <taxon>Suessiales</taxon>
        <taxon>Symbiodiniaceae</taxon>
        <taxon>Symbiodinium</taxon>
    </lineage>
</organism>
<feature type="region of interest" description="Disordered" evidence="1">
    <location>
        <begin position="333"/>
        <end position="368"/>
    </location>
</feature>
<evidence type="ECO:0008006" key="4">
    <source>
        <dbReference type="Google" id="ProtNLM"/>
    </source>
</evidence>
<accession>A0A812NG00</accession>
<dbReference type="EMBL" id="CAJNIZ010011403">
    <property type="protein sequence ID" value="CAE7318962.1"/>
    <property type="molecule type" value="Genomic_DNA"/>
</dbReference>
<keyword evidence="3" id="KW-1185">Reference proteome</keyword>
<feature type="compositionally biased region" description="Basic and acidic residues" evidence="1">
    <location>
        <begin position="333"/>
        <end position="349"/>
    </location>
</feature>
<reference evidence="2" key="1">
    <citation type="submission" date="2021-02" db="EMBL/GenBank/DDBJ databases">
        <authorList>
            <person name="Dougan E. K."/>
            <person name="Rhodes N."/>
            <person name="Thang M."/>
            <person name="Chan C."/>
        </authorList>
    </citation>
    <scope>NUCLEOTIDE SEQUENCE</scope>
</reference>
<feature type="region of interest" description="Disordered" evidence="1">
    <location>
        <begin position="1"/>
        <end position="32"/>
    </location>
</feature>
<feature type="region of interest" description="Disordered" evidence="1">
    <location>
        <begin position="391"/>
        <end position="411"/>
    </location>
</feature>
<evidence type="ECO:0000313" key="3">
    <source>
        <dbReference type="Proteomes" id="UP000649617"/>
    </source>
</evidence>
<feature type="compositionally biased region" description="Low complexity" evidence="1">
    <location>
        <begin position="400"/>
        <end position="411"/>
    </location>
</feature>
<gene>
    <name evidence="2" type="ORF">SPIL2461_LOCUS7347</name>
</gene>
<feature type="region of interest" description="Disordered" evidence="1">
    <location>
        <begin position="80"/>
        <end position="132"/>
    </location>
</feature>
<sequence length="411" mass="44118">MAVGETPEGTNALGPKADPAQANGSCGYPDVSTELIKHDSNMGVDAAKTLTAAPKEILNPDAKDADKTKCPKVYPDVSMQAGKVGTSEPEAAEVDAKQDATGEPPADAALNRQDAKTCRGEASPPADSLRRGQQESQLSACFNLPDVTETLGAACCDPALLARLGMADASLHRIILSRSFAERRAQDFCENGMTWAAGCTSLEQLQVGIKVSEVCSSDSLNHLYFEYGGGVNLLEETKQLVHAAALFVQKHPRLRLHVDAHAGVGAPRGIATSTSRRRAQCVVQELMVLGVEAEAVSTTSWGRKVASVWTEPEGSAAARAELYFRLDGKEFPTRPEHYQEVPETKRPAPDDADADAGDSSDSDDHPNVRRHRMLAMLRALGYPVQIVYRNPENVPLLARQETSSSDQETES</sequence>
<dbReference type="AlphaFoldDB" id="A0A812NG00"/>
<dbReference type="Proteomes" id="UP000649617">
    <property type="component" value="Unassembled WGS sequence"/>
</dbReference>
<comment type="caution">
    <text evidence="2">The sequence shown here is derived from an EMBL/GenBank/DDBJ whole genome shotgun (WGS) entry which is preliminary data.</text>
</comment>
<feature type="region of interest" description="Disordered" evidence="1">
    <location>
        <begin position="51"/>
        <end position="70"/>
    </location>
</feature>